<feature type="signal peptide" evidence="1">
    <location>
        <begin position="1"/>
        <end position="19"/>
    </location>
</feature>
<evidence type="ECO:0000313" key="2">
    <source>
        <dbReference type="EMBL" id="XBG61945.1"/>
    </source>
</evidence>
<feature type="chain" id="PRO_5043447889" evidence="1">
    <location>
        <begin position="20"/>
        <end position="498"/>
    </location>
</feature>
<dbReference type="AlphaFoldDB" id="A0AAU7BUG9"/>
<protein>
    <submittedName>
        <fullName evidence="2">Uncharacterized protein</fullName>
    </submittedName>
</protein>
<evidence type="ECO:0000256" key="1">
    <source>
        <dbReference type="SAM" id="SignalP"/>
    </source>
</evidence>
<accession>A0AAU7BUG9</accession>
<keyword evidence="1" id="KW-0732">Signal</keyword>
<proteinExistence type="predicted"/>
<dbReference type="EMBL" id="CP157199">
    <property type="protein sequence ID" value="XBG61945.1"/>
    <property type="molecule type" value="Genomic_DNA"/>
</dbReference>
<organism evidence="2">
    <name type="scientific">Pontimicrobium sp. SW4</name>
    <dbReference type="NCBI Taxonomy" id="3153519"/>
    <lineage>
        <taxon>Bacteria</taxon>
        <taxon>Pseudomonadati</taxon>
        <taxon>Bacteroidota</taxon>
        <taxon>Flavobacteriia</taxon>
        <taxon>Flavobacteriales</taxon>
        <taxon>Flavobacteriaceae</taxon>
        <taxon>Pontimicrobium</taxon>
    </lineage>
</organism>
<gene>
    <name evidence="2" type="ORF">ABGB03_03360</name>
</gene>
<reference evidence="2" key="1">
    <citation type="submission" date="2024-05" db="EMBL/GenBank/DDBJ databases">
        <title>Pontimicrobium maritimus sp. nov., isolated form sea water.</title>
        <authorList>
            <person name="Muhammad N."/>
            <person name="Vuong T.Q."/>
            <person name="Han H.L."/>
            <person name="Kim S.-G."/>
        </authorList>
    </citation>
    <scope>NUCLEOTIDE SEQUENCE</scope>
    <source>
        <strain evidence="2">SW4</strain>
    </source>
</reference>
<sequence length="498" mass="52359">MKKIYLLLTFFLCTISLFAQTPQKMNYQAVIRNSSDMVVANQAIGIQISILQTSPTGSAVYVETQNPTTNANGLISIEIGSGSVVSGNFATIGWSSDTYYIKTEVDTAGGTSYTITGTSQLMSVPYALHAKTAETVASITESDPIFGASPANGITNTDITNWNSKLANTLADTNILVGNGSNEATAVAVSGDATLANDGTLTIADNAIDGTDISLTGEAAGDMAYFNGTDWIRLPKGTANQSLVMNSGATAPEWQSGGATEDVEVILGSATGGSGTSIAIPANVIDYEYIRLETDNWDIASNLHAVHGTVLVSDMASKRILIYADTVYYLHADINASGTSLTINCSGTATWRIVGIKAQKTVLDPSLTTVIDDDTFATASSSNVPSAESVKAYVDSHTSTAYSTAEQLTGRTWIDGKPIYERSFAGNYNASINILTGVDKIITSNISVRYNGSSDWYSGTTSTDDVALIKRATGNVNIAGSGGFNTNDYIIVVTYTKL</sequence>
<name>A0AAU7BUG9_9FLAO</name>
<dbReference type="RefSeq" id="WP_347924821.1">
    <property type="nucleotide sequence ID" value="NZ_CP157199.1"/>
</dbReference>